<protein>
    <submittedName>
        <fullName evidence="4">Phosphatidylglycerophosphate synthase</fullName>
    </submittedName>
</protein>
<dbReference type="Pfam" id="PF01066">
    <property type="entry name" value="CDP-OH_P_transf"/>
    <property type="match status" value="1"/>
</dbReference>
<accession>I4C2J1</accession>
<dbReference type="InterPro" id="IPR000462">
    <property type="entry name" value="CDP-OH_P_trans"/>
</dbReference>
<keyword evidence="1 2" id="KW-0808">Transferase</keyword>
<dbReference type="EMBL" id="CP003360">
    <property type="protein sequence ID" value="AFM23782.1"/>
    <property type="molecule type" value="Genomic_DNA"/>
</dbReference>
<keyword evidence="3" id="KW-0812">Transmembrane</keyword>
<sequence length="530" mass="59344">MLEPVDNKNETAGANPPKSKSYKDFFNYFGEERVVHDRFAEFRTRLISHIVPIFSRMGIVPDTISYVGITFLAGVILYFVRNPVVAVLFLAGHVFFDGVDGAYARHTGKASQSGAFTDLVCDQFGMVVVSLMVIFHHMVAPLIGAVYMALYLMVVVFGVIINAIGLKTRITVTSKYFLYLTYAAWAIWEVNLFAPMMTFFSAIMALQVLIGYLRLKRGIRKKFDSEVRFSAGDPYSGKLNYIFNLAIPALVLLIILIWGNWIPLRAMIDIPKQSVSWSQGIPLIPEEKTEQLLGFGIQNKDFLVLCRKPDDHLEVTRFSESGQAGQSFTIPEYVSPMFGTFPVDRNILLIPDDTTRLLMGIDLDASFAARQAVMVMTLPFKYLRVTAMTTGEWKGKKVWLAANYLYTRRTYVIDPEKALKKGYLLGGLIASYVNAGYPHGMVIRDRTVIEYNRSPLQKLIYAAPLKSVIAGTNLMDAAKTSFFAPRDDVFGPAIYGDSLVVLSPEGKLYKLPLAAFLVTTQKSDSKRTPH</sequence>
<feature type="transmembrane region" description="Helical" evidence="3">
    <location>
        <begin position="116"/>
        <end position="136"/>
    </location>
</feature>
<evidence type="ECO:0000256" key="3">
    <source>
        <dbReference type="SAM" id="Phobius"/>
    </source>
</evidence>
<dbReference type="HOGENOM" id="CLU_513630_0_0_7"/>
<evidence type="ECO:0000256" key="2">
    <source>
        <dbReference type="RuleBase" id="RU003750"/>
    </source>
</evidence>
<organism evidence="4 5">
    <name type="scientific">Desulfomonile tiedjei (strain ATCC 49306 / DSM 6799 / DCB-1)</name>
    <dbReference type="NCBI Taxonomy" id="706587"/>
    <lineage>
        <taxon>Bacteria</taxon>
        <taxon>Pseudomonadati</taxon>
        <taxon>Thermodesulfobacteriota</taxon>
        <taxon>Desulfomonilia</taxon>
        <taxon>Desulfomonilales</taxon>
        <taxon>Desulfomonilaceae</taxon>
        <taxon>Desulfomonile</taxon>
    </lineage>
</organism>
<proteinExistence type="inferred from homology"/>
<dbReference type="AlphaFoldDB" id="I4C2J1"/>
<dbReference type="GO" id="GO:0008654">
    <property type="term" value="P:phospholipid biosynthetic process"/>
    <property type="evidence" value="ECO:0007669"/>
    <property type="project" value="InterPro"/>
</dbReference>
<feature type="transmembrane region" description="Helical" evidence="3">
    <location>
        <begin position="199"/>
        <end position="215"/>
    </location>
</feature>
<dbReference type="PROSITE" id="PS00379">
    <property type="entry name" value="CDP_ALCOHOL_P_TRANSF"/>
    <property type="match status" value="1"/>
</dbReference>
<feature type="transmembrane region" description="Helical" evidence="3">
    <location>
        <begin position="241"/>
        <end position="261"/>
    </location>
</feature>
<keyword evidence="3" id="KW-0472">Membrane</keyword>
<name>I4C2J1_DESTA</name>
<dbReference type="STRING" id="706587.Desti_1066"/>
<dbReference type="GO" id="GO:0016020">
    <property type="term" value="C:membrane"/>
    <property type="evidence" value="ECO:0007669"/>
    <property type="project" value="InterPro"/>
</dbReference>
<keyword evidence="3" id="KW-1133">Transmembrane helix</keyword>
<evidence type="ECO:0000256" key="1">
    <source>
        <dbReference type="ARBA" id="ARBA00022679"/>
    </source>
</evidence>
<evidence type="ECO:0000313" key="4">
    <source>
        <dbReference type="EMBL" id="AFM23782.1"/>
    </source>
</evidence>
<feature type="transmembrane region" description="Helical" evidence="3">
    <location>
        <begin position="86"/>
        <end position="104"/>
    </location>
</feature>
<feature type="transmembrane region" description="Helical" evidence="3">
    <location>
        <begin position="63"/>
        <end position="80"/>
    </location>
</feature>
<dbReference type="OrthoDB" id="9785831at2"/>
<dbReference type="InterPro" id="IPR048254">
    <property type="entry name" value="CDP_ALCOHOL_P_TRANSF_CS"/>
</dbReference>
<dbReference type="RefSeq" id="WP_014808935.1">
    <property type="nucleotide sequence ID" value="NC_018025.1"/>
</dbReference>
<keyword evidence="5" id="KW-1185">Reference proteome</keyword>
<dbReference type="InterPro" id="IPR043130">
    <property type="entry name" value="CDP-OH_PTrfase_TM_dom"/>
</dbReference>
<dbReference type="GO" id="GO:0016780">
    <property type="term" value="F:phosphotransferase activity, for other substituted phosphate groups"/>
    <property type="evidence" value="ECO:0007669"/>
    <property type="project" value="InterPro"/>
</dbReference>
<gene>
    <name evidence="4" type="ordered locus">Desti_1066</name>
</gene>
<dbReference type="KEGG" id="dti:Desti_1066"/>
<comment type="similarity">
    <text evidence="2">Belongs to the CDP-alcohol phosphatidyltransferase class-I family.</text>
</comment>
<feature type="transmembrane region" description="Helical" evidence="3">
    <location>
        <begin position="142"/>
        <end position="164"/>
    </location>
</feature>
<dbReference type="Gene3D" id="1.20.120.1760">
    <property type="match status" value="1"/>
</dbReference>
<evidence type="ECO:0000313" key="5">
    <source>
        <dbReference type="Proteomes" id="UP000006055"/>
    </source>
</evidence>
<reference evidence="5" key="1">
    <citation type="submission" date="2012-06" db="EMBL/GenBank/DDBJ databases">
        <title>Complete sequence of chromosome of Desulfomonile tiedjei DSM 6799.</title>
        <authorList>
            <person name="Lucas S."/>
            <person name="Copeland A."/>
            <person name="Lapidus A."/>
            <person name="Glavina del Rio T."/>
            <person name="Dalin E."/>
            <person name="Tice H."/>
            <person name="Bruce D."/>
            <person name="Goodwin L."/>
            <person name="Pitluck S."/>
            <person name="Peters L."/>
            <person name="Ovchinnikova G."/>
            <person name="Zeytun A."/>
            <person name="Lu M."/>
            <person name="Kyrpides N."/>
            <person name="Mavromatis K."/>
            <person name="Ivanova N."/>
            <person name="Brettin T."/>
            <person name="Detter J.C."/>
            <person name="Han C."/>
            <person name="Larimer F."/>
            <person name="Land M."/>
            <person name="Hauser L."/>
            <person name="Markowitz V."/>
            <person name="Cheng J.-F."/>
            <person name="Hugenholtz P."/>
            <person name="Woyke T."/>
            <person name="Wu D."/>
            <person name="Spring S."/>
            <person name="Schroeder M."/>
            <person name="Brambilla E."/>
            <person name="Klenk H.-P."/>
            <person name="Eisen J.A."/>
        </authorList>
    </citation>
    <scope>NUCLEOTIDE SEQUENCE [LARGE SCALE GENOMIC DNA]</scope>
    <source>
        <strain evidence="5">ATCC 49306 / DSM 6799 / DCB-1</strain>
    </source>
</reference>
<dbReference type="Proteomes" id="UP000006055">
    <property type="component" value="Chromosome"/>
</dbReference>
<dbReference type="eggNOG" id="COG0558">
    <property type="taxonomic scope" value="Bacteria"/>
</dbReference>